<feature type="non-terminal residue" evidence="6">
    <location>
        <position position="245"/>
    </location>
</feature>
<dbReference type="SMART" id="SM00013">
    <property type="entry name" value="LRRNT"/>
    <property type="match status" value="1"/>
</dbReference>
<evidence type="ECO:0000313" key="7">
    <source>
        <dbReference type="Proteomes" id="UP000054047"/>
    </source>
</evidence>
<sequence>MDRPSGRRTLFVAYPAPICFVFLANEDIAIVGLSRRFEFLHLLILLLCKSSVRANGYCFKASGRVASRLPHRCIRAAASVIYVATLISGMLFLFLGLLTSETIACPSQCNCTEVTIDCSSRGLVAFPHDLPASTITLNLRGNNIGRISTDDVKGLQHLETLIISENNIRTIDENLLDFLPLLRRVSLARNKLRVIPSLAAQPSRLVSLDLRHNEISTVDVQAFSYLPHLIQLDLAHNRLQSLPQM</sequence>
<dbReference type="PANTHER" id="PTHR24369:SF210">
    <property type="entry name" value="CHAOPTIN-RELATED"/>
    <property type="match status" value="1"/>
</dbReference>
<evidence type="ECO:0000256" key="4">
    <source>
        <dbReference type="SAM" id="Phobius"/>
    </source>
</evidence>
<feature type="transmembrane region" description="Helical" evidence="4">
    <location>
        <begin position="80"/>
        <end position="99"/>
    </location>
</feature>
<dbReference type="SMART" id="SM00369">
    <property type="entry name" value="LRR_TYP"/>
    <property type="match status" value="4"/>
</dbReference>
<proteinExistence type="predicted"/>
<evidence type="ECO:0000256" key="1">
    <source>
        <dbReference type="ARBA" id="ARBA00022614"/>
    </source>
</evidence>
<dbReference type="Pfam" id="PF13855">
    <property type="entry name" value="LRR_8"/>
    <property type="match status" value="2"/>
</dbReference>
<dbReference type="InterPro" id="IPR000372">
    <property type="entry name" value="LRRNT"/>
</dbReference>
<keyword evidence="4" id="KW-1133">Transmembrane helix</keyword>
<dbReference type="PROSITE" id="PS51450">
    <property type="entry name" value="LRR"/>
    <property type="match status" value="1"/>
</dbReference>
<dbReference type="PANTHER" id="PTHR24369">
    <property type="entry name" value="ANTIGEN BSP, PUTATIVE-RELATED"/>
    <property type="match status" value="1"/>
</dbReference>
<feature type="domain" description="LRRNT" evidence="5">
    <location>
        <begin position="104"/>
        <end position="136"/>
    </location>
</feature>
<keyword evidence="4" id="KW-0812">Transmembrane</keyword>
<dbReference type="EMBL" id="KN749709">
    <property type="protein sequence ID" value="KIH50444.1"/>
    <property type="molecule type" value="Genomic_DNA"/>
</dbReference>
<keyword evidence="1" id="KW-0433">Leucine-rich repeat</keyword>
<keyword evidence="4" id="KW-0472">Membrane</keyword>
<dbReference type="Gene3D" id="3.80.10.10">
    <property type="entry name" value="Ribonuclease Inhibitor"/>
    <property type="match status" value="2"/>
</dbReference>
<evidence type="ECO:0000256" key="2">
    <source>
        <dbReference type="ARBA" id="ARBA00022729"/>
    </source>
</evidence>
<dbReference type="InterPro" id="IPR032675">
    <property type="entry name" value="LRR_dom_sf"/>
</dbReference>
<reference evidence="6 7" key="1">
    <citation type="submission" date="2013-12" db="EMBL/GenBank/DDBJ databases">
        <title>Draft genome of the parsitic nematode Ancylostoma duodenale.</title>
        <authorList>
            <person name="Mitreva M."/>
        </authorList>
    </citation>
    <scope>NUCLEOTIDE SEQUENCE [LARGE SCALE GENOMIC DNA]</scope>
    <source>
        <strain evidence="6 7">Zhejiang</strain>
    </source>
</reference>
<organism evidence="6 7">
    <name type="scientific">Ancylostoma duodenale</name>
    <dbReference type="NCBI Taxonomy" id="51022"/>
    <lineage>
        <taxon>Eukaryota</taxon>
        <taxon>Metazoa</taxon>
        <taxon>Ecdysozoa</taxon>
        <taxon>Nematoda</taxon>
        <taxon>Chromadorea</taxon>
        <taxon>Rhabditida</taxon>
        <taxon>Rhabditina</taxon>
        <taxon>Rhabditomorpha</taxon>
        <taxon>Strongyloidea</taxon>
        <taxon>Ancylostomatidae</taxon>
        <taxon>Ancylostomatinae</taxon>
        <taxon>Ancylostoma</taxon>
    </lineage>
</organism>
<dbReference type="SUPFAM" id="SSF52058">
    <property type="entry name" value="L domain-like"/>
    <property type="match status" value="1"/>
</dbReference>
<keyword evidence="3" id="KW-0677">Repeat</keyword>
<evidence type="ECO:0000256" key="3">
    <source>
        <dbReference type="ARBA" id="ARBA00022737"/>
    </source>
</evidence>
<gene>
    <name evidence="6" type="ORF">ANCDUO_19477</name>
</gene>
<dbReference type="InterPro" id="IPR003591">
    <property type="entry name" value="Leu-rich_rpt_typical-subtyp"/>
</dbReference>
<evidence type="ECO:0000259" key="5">
    <source>
        <dbReference type="SMART" id="SM00013"/>
    </source>
</evidence>
<dbReference type="Pfam" id="PF01462">
    <property type="entry name" value="LRRNT"/>
    <property type="match status" value="1"/>
</dbReference>
<dbReference type="GO" id="GO:0005886">
    <property type="term" value="C:plasma membrane"/>
    <property type="evidence" value="ECO:0007669"/>
    <property type="project" value="TreeGrafter"/>
</dbReference>
<name>A0A0C2FUU7_9BILA</name>
<protein>
    <submittedName>
        <fullName evidence="6">Leucine Rich repeat-containing domain protein</fullName>
    </submittedName>
</protein>
<accession>A0A0C2FUU7</accession>
<dbReference type="SMART" id="SM00364">
    <property type="entry name" value="LRR_BAC"/>
    <property type="match status" value="3"/>
</dbReference>
<dbReference type="Proteomes" id="UP000054047">
    <property type="component" value="Unassembled WGS sequence"/>
</dbReference>
<keyword evidence="7" id="KW-1185">Reference proteome</keyword>
<dbReference type="AlphaFoldDB" id="A0A0C2FUU7"/>
<dbReference type="InterPro" id="IPR050541">
    <property type="entry name" value="LRR_TM_domain-containing"/>
</dbReference>
<dbReference type="OrthoDB" id="823504at2759"/>
<evidence type="ECO:0000313" key="6">
    <source>
        <dbReference type="EMBL" id="KIH50444.1"/>
    </source>
</evidence>
<dbReference type="InterPro" id="IPR001611">
    <property type="entry name" value="Leu-rich_rpt"/>
</dbReference>
<keyword evidence="2" id="KW-0732">Signal</keyword>